<feature type="region of interest" description="Disordered" evidence="1">
    <location>
        <begin position="85"/>
        <end position="123"/>
    </location>
</feature>
<proteinExistence type="predicted"/>
<dbReference type="EMBL" id="CAJHJT010000001">
    <property type="protein sequence ID" value="CAD6991389.1"/>
    <property type="molecule type" value="Genomic_DNA"/>
</dbReference>
<organism evidence="2 3">
    <name type="scientific">Ceratitis capitata</name>
    <name type="common">Mediterranean fruit fly</name>
    <name type="synonym">Tephritis capitata</name>
    <dbReference type="NCBI Taxonomy" id="7213"/>
    <lineage>
        <taxon>Eukaryota</taxon>
        <taxon>Metazoa</taxon>
        <taxon>Ecdysozoa</taxon>
        <taxon>Arthropoda</taxon>
        <taxon>Hexapoda</taxon>
        <taxon>Insecta</taxon>
        <taxon>Pterygota</taxon>
        <taxon>Neoptera</taxon>
        <taxon>Endopterygota</taxon>
        <taxon>Diptera</taxon>
        <taxon>Brachycera</taxon>
        <taxon>Muscomorpha</taxon>
        <taxon>Tephritoidea</taxon>
        <taxon>Tephritidae</taxon>
        <taxon>Ceratitis</taxon>
        <taxon>Ceratitis</taxon>
    </lineage>
</organism>
<keyword evidence="3" id="KW-1185">Reference proteome</keyword>
<dbReference type="Proteomes" id="UP000606786">
    <property type="component" value="Unassembled WGS sequence"/>
</dbReference>
<name>A0A811TXC0_CERCA</name>
<accession>A0A811TXC0</accession>
<evidence type="ECO:0000256" key="1">
    <source>
        <dbReference type="SAM" id="MobiDB-lite"/>
    </source>
</evidence>
<gene>
    <name evidence="2" type="ORF">CCAP1982_LOCUS316</name>
</gene>
<reference evidence="2" key="1">
    <citation type="submission" date="2020-11" db="EMBL/GenBank/DDBJ databases">
        <authorList>
            <person name="Whitehead M."/>
        </authorList>
    </citation>
    <scope>NUCLEOTIDE SEQUENCE</scope>
    <source>
        <strain evidence="2">EGII</strain>
    </source>
</reference>
<protein>
    <submittedName>
        <fullName evidence="2">(Mediterranean fruit fly) hypothetical protein</fullName>
    </submittedName>
</protein>
<dbReference type="AlphaFoldDB" id="A0A811TXC0"/>
<evidence type="ECO:0000313" key="3">
    <source>
        <dbReference type="Proteomes" id="UP000606786"/>
    </source>
</evidence>
<comment type="caution">
    <text evidence="2">The sequence shown here is derived from an EMBL/GenBank/DDBJ whole genome shotgun (WGS) entry which is preliminary data.</text>
</comment>
<feature type="compositionally biased region" description="Polar residues" evidence="1">
    <location>
        <begin position="91"/>
        <end position="114"/>
    </location>
</feature>
<evidence type="ECO:0000313" key="2">
    <source>
        <dbReference type="EMBL" id="CAD6991389.1"/>
    </source>
</evidence>
<sequence length="123" mass="13907">MRVFLEQFALQFDGKLKSPSIKSNQTILEYPPDTPANTGFIDLMLRHTSYSYFPETIDGLNRGQSANDHHDDTCKEVLVLIRNGKKDQLQTRESTTASGKTNSNNTDKFSQLASVNRLREKAN</sequence>